<dbReference type="Gene3D" id="1.10.10.10">
    <property type="entry name" value="Winged helix-like DNA-binding domain superfamily/Winged helix DNA-binding domain"/>
    <property type="match status" value="1"/>
</dbReference>
<dbReference type="PANTHER" id="PTHR33164:SF5">
    <property type="entry name" value="ORGANIC HYDROPEROXIDE RESISTANCE TRANSCRIPTIONAL REGULATOR"/>
    <property type="match status" value="1"/>
</dbReference>
<organism evidence="3 4">
    <name type="scientific">Microbacterium ginsengisoli</name>
    <dbReference type="NCBI Taxonomy" id="400772"/>
    <lineage>
        <taxon>Bacteria</taxon>
        <taxon>Bacillati</taxon>
        <taxon>Actinomycetota</taxon>
        <taxon>Actinomycetes</taxon>
        <taxon>Micrococcales</taxon>
        <taxon>Microbacteriaceae</taxon>
        <taxon>Microbacterium</taxon>
    </lineage>
</organism>
<comment type="subcellular location">
    <subcellularLocation>
        <location evidence="1">Cytoplasm</location>
    </subcellularLocation>
</comment>
<dbReference type="AlphaFoldDB" id="A0A3C1KD53"/>
<dbReference type="EMBL" id="DMNG01000147">
    <property type="protein sequence ID" value="HAN24609.1"/>
    <property type="molecule type" value="Genomic_DNA"/>
</dbReference>
<evidence type="ECO:0000313" key="3">
    <source>
        <dbReference type="EMBL" id="HAN24609.1"/>
    </source>
</evidence>
<dbReference type="InterPro" id="IPR036390">
    <property type="entry name" value="WH_DNA-bd_sf"/>
</dbReference>
<comment type="caution">
    <text evidence="3">The sequence shown here is derived from an EMBL/GenBank/DDBJ whole genome shotgun (WGS) entry which is preliminary data.</text>
</comment>
<dbReference type="PRINTS" id="PR00598">
    <property type="entry name" value="HTHMARR"/>
</dbReference>
<protein>
    <submittedName>
        <fullName evidence="3">MarR family transcriptional regulator</fullName>
    </submittedName>
</protein>
<dbReference type="GO" id="GO:0003700">
    <property type="term" value="F:DNA-binding transcription factor activity"/>
    <property type="evidence" value="ECO:0007669"/>
    <property type="project" value="InterPro"/>
</dbReference>
<dbReference type="Proteomes" id="UP000257479">
    <property type="component" value="Unassembled WGS sequence"/>
</dbReference>
<dbReference type="InterPro" id="IPR011991">
    <property type="entry name" value="ArsR-like_HTH"/>
</dbReference>
<dbReference type="PROSITE" id="PS50995">
    <property type="entry name" value="HTH_MARR_2"/>
    <property type="match status" value="1"/>
</dbReference>
<dbReference type="GO" id="GO:0006950">
    <property type="term" value="P:response to stress"/>
    <property type="evidence" value="ECO:0007669"/>
    <property type="project" value="TreeGrafter"/>
</dbReference>
<proteinExistence type="predicted"/>
<reference evidence="3 4" key="1">
    <citation type="journal article" date="2018" name="Nat. Biotechnol.">
        <title>A standardized bacterial taxonomy based on genome phylogeny substantially revises the tree of life.</title>
        <authorList>
            <person name="Parks D.H."/>
            <person name="Chuvochina M."/>
            <person name="Waite D.W."/>
            <person name="Rinke C."/>
            <person name="Skarshewski A."/>
            <person name="Chaumeil P.A."/>
            <person name="Hugenholtz P."/>
        </authorList>
    </citation>
    <scope>NUCLEOTIDE SEQUENCE [LARGE SCALE GENOMIC DNA]</scope>
    <source>
        <strain evidence="3">UBA9152</strain>
    </source>
</reference>
<evidence type="ECO:0000259" key="2">
    <source>
        <dbReference type="PROSITE" id="PS50995"/>
    </source>
</evidence>
<dbReference type="InterPro" id="IPR000835">
    <property type="entry name" value="HTH_MarR-typ"/>
</dbReference>
<accession>A0A3C1KD53</accession>
<name>A0A3C1KD53_9MICO</name>
<dbReference type="InterPro" id="IPR036388">
    <property type="entry name" value="WH-like_DNA-bd_sf"/>
</dbReference>
<dbReference type="CDD" id="cd00090">
    <property type="entry name" value="HTH_ARSR"/>
    <property type="match status" value="1"/>
</dbReference>
<dbReference type="GO" id="GO:0005737">
    <property type="term" value="C:cytoplasm"/>
    <property type="evidence" value="ECO:0007669"/>
    <property type="project" value="UniProtKB-SubCell"/>
</dbReference>
<sequence>MLCFALYSAARATTHAYRSLLEPLGLTYPQYLVLVLLSDDRARTVSEIGDELSLDSGTLSPLLRRLEQAGFVTRSRRARDERVVEIGLADRGREVRAELAPVAECVFDAMGLGAENGIALRSQLHALTAALQAAPDLHPALAG</sequence>
<feature type="domain" description="HTH marR-type" evidence="2">
    <location>
        <begin position="1"/>
        <end position="133"/>
    </location>
</feature>
<dbReference type="SMART" id="SM00347">
    <property type="entry name" value="HTH_MARR"/>
    <property type="match status" value="1"/>
</dbReference>
<dbReference type="PANTHER" id="PTHR33164">
    <property type="entry name" value="TRANSCRIPTIONAL REGULATOR, MARR FAMILY"/>
    <property type="match status" value="1"/>
</dbReference>
<gene>
    <name evidence="3" type="ORF">DCP95_08565</name>
</gene>
<dbReference type="Pfam" id="PF01047">
    <property type="entry name" value="MarR"/>
    <property type="match status" value="1"/>
</dbReference>
<dbReference type="InterPro" id="IPR039422">
    <property type="entry name" value="MarR/SlyA-like"/>
</dbReference>
<dbReference type="SUPFAM" id="SSF46785">
    <property type="entry name" value="Winged helix' DNA-binding domain"/>
    <property type="match status" value="1"/>
</dbReference>
<evidence type="ECO:0000313" key="4">
    <source>
        <dbReference type="Proteomes" id="UP000257479"/>
    </source>
</evidence>
<evidence type="ECO:0000256" key="1">
    <source>
        <dbReference type="ARBA" id="ARBA00004496"/>
    </source>
</evidence>